<organism evidence="2 3">
    <name type="scientific">Kibdelosporangium philippinense</name>
    <dbReference type="NCBI Taxonomy" id="211113"/>
    <lineage>
        <taxon>Bacteria</taxon>
        <taxon>Bacillati</taxon>
        <taxon>Actinomycetota</taxon>
        <taxon>Actinomycetes</taxon>
        <taxon>Pseudonocardiales</taxon>
        <taxon>Pseudonocardiaceae</taxon>
        <taxon>Kibdelosporangium</taxon>
    </lineage>
</organism>
<feature type="transmembrane region" description="Helical" evidence="1">
    <location>
        <begin position="43"/>
        <end position="61"/>
    </location>
</feature>
<dbReference type="RefSeq" id="WP_233732642.1">
    <property type="nucleotide sequence ID" value="NZ_JAJVCN010000004.1"/>
</dbReference>
<accession>A0ABS8ZUE3</accession>
<evidence type="ECO:0000313" key="2">
    <source>
        <dbReference type="EMBL" id="MCE7010600.1"/>
    </source>
</evidence>
<gene>
    <name evidence="2" type="ORF">LWC34_48525</name>
</gene>
<evidence type="ECO:0000313" key="3">
    <source>
        <dbReference type="Proteomes" id="UP001521150"/>
    </source>
</evidence>
<keyword evidence="3" id="KW-1185">Reference proteome</keyword>
<comment type="caution">
    <text evidence="2">The sequence shown here is derived from an EMBL/GenBank/DDBJ whole genome shotgun (WGS) entry which is preliminary data.</text>
</comment>
<evidence type="ECO:0000256" key="1">
    <source>
        <dbReference type="SAM" id="Phobius"/>
    </source>
</evidence>
<dbReference type="EMBL" id="JAJVCN010000004">
    <property type="protein sequence ID" value="MCE7010600.1"/>
    <property type="molecule type" value="Genomic_DNA"/>
</dbReference>
<keyword evidence="1" id="KW-0472">Membrane</keyword>
<keyword evidence="1" id="KW-0812">Transmembrane</keyword>
<dbReference type="Proteomes" id="UP001521150">
    <property type="component" value="Unassembled WGS sequence"/>
</dbReference>
<reference evidence="2 3" key="1">
    <citation type="submission" date="2021-12" db="EMBL/GenBank/DDBJ databases">
        <title>Genome sequence of Kibdelosporangium philippinense ATCC 49844.</title>
        <authorList>
            <person name="Fedorov E.A."/>
            <person name="Omeragic M."/>
            <person name="Shalygina K.F."/>
            <person name="Maclea K.S."/>
        </authorList>
    </citation>
    <scope>NUCLEOTIDE SEQUENCE [LARGE SCALE GENOMIC DNA]</scope>
    <source>
        <strain evidence="2 3">ATCC 49844</strain>
    </source>
</reference>
<keyword evidence="1" id="KW-1133">Transmembrane helix</keyword>
<name>A0ABS8ZUE3_9PSEU</name>
<sequence length="244" mass="26088">MTRHELPRRREMPPEVRDRLRRKLWSQLDVPARSWFVRARAPIAAVVGAVAVLIGGSVVLAQNVSSSSTAPAAAAFGSENVSLQRANADLDRCYATATAAHDLPERPQWLIVTSSEVNGVTVTAARVEGRPVFCETTATTVTVSDPDGVPGYAAPSQTAAMFTTSNGVVAGVVDSAWRGFDLRVSVEPDASEIITPQLSGDIFVARAETDLQNPRTKLYALHETSTLIFSAPPPALVTERLPSN</sequence>
<proteinExistence type="predicted"/>
<protein>
    <submittedName>
        <fullName evidence="2">Uncharacterized protein</fullName>
    </submittedName>
</protein>